<evidence type="ECO:0000259" key="8">
    <source>
        <dbReference type="SMART" id="SM00934"/>
    </source>
</evidence>
<dbReference type="EC" id="4.1.1.23" evidence="7"/>
<dbReference type="InterPro" id="IPR013785">
    <property type="entry name" value="Aldolase_TIM"/>
</dbReference>
<evidence type="ECO:0000313" key="9">
    <source>
        <dbReference type="EMBL" id="GHA13668.1"/>
    </source>
</evidence>
<name>A0A918RYH4_9GAMM</name>
<dbReference type="RefSeq" id="WP_189401541.1">
    <property type="nucleotide sequence ID" value="NZ_BMXA01000004.1"/>
</dbReference>
<dbReference type="GO" id="GO:0004590">
    <property type="term" value="F:orotidine-5'-phosphate decarboxylase activity"/>
    <property type="evidence" value="ECO:0007669"/>
    <property type="project" value="UniProtKB-UniRule"/>
</dbReference>
<dbReference type="InterPro" id="IPR018089">
    <property type="entry name" value="OMPdecase_AS"/>
</dbReference>
<dbReference type="InterPro" id="IPR001754">
    <property type="entry name" value="OMPdeCOase_dom"/>
</dbReference>
<dbReference type="GO" id="GO:0006207">
    <property type="term" value="P:'de novo' pyrimidine nucleobase biosynthetic process"/>
    <property type="evidence" value="ECO:0007669"/>
    <property type="project" value="InterPro"/>
</dbReference>
<feature type="domain" description="Orotidine 5'-phosphate decarboxylase" evidence="8">
    <location>
        <begin position="17"/>
        <end position="255"/>
    </location>
</feature>
<evidence type="ECO:0000256" key="3">
    <source>
        <dbReference type="ARBA" id="ARBA00022793"/>
    </source>
</evidence>
<protein>
    <recommendedName>
        <fullName evidence="7">Orotidine 5'-phosphate decarboxylase</fullName>
        <ecNumber evidence="7">4.1.1.23</ecNumber>
    </recommendedName>
    <alternativeName>
        <fullName evidence="7">OMP decarboxylase</fullName>
        <shortName evidence="7">OMPDCase</shortName>
        <shortName evidence="7">OMPdecase</shortName>
    </alternativeName>
</protein>
<feature type="active site" description="Proton donor" evidence="7">
    <location>
        <position position="95"/>
    </location>
</feature>
<gene>
    <name evidence="7 9" type="primary">pyrF</name>
    <name evidence="9" type="ORF">GCM10008090_24250</name>
</gene>
<evidence type="ECO:0000256" key="5">
    <source>
        <dbReference type="ARBA" id="ARBA00023239"/>
    </source>
</evidence>
<dbReference type="InterPro" id="IPR011995">
    <property type="entry name" value="OMPdecase_type-2"/>
</dbReference>
<dbReference type="SMART" id="SM00934">
    <property type="entry name" value="OMPdecase"/>
    <property type="match status" value="1"/>
</dbReference>
<dbReference type="PROSITE" id="PS00156">
    <property type="entry name" value="OMPDECASE"/>
    <property type="match status" value="1"/>
</dbReference>
<evidence type="ECO:0000256" key="2">
    <source>
        <dbReference type="ARBA" id="ARBA00008847"/>
    </source>
</evidence>
<proteinExistence type="inferred from homology"/>
<evidence type="ECO:0000256" key="6">
    <source>
        <dbReference type="ARBA" id="ARBA00049157"/>
    </source>
</evidence>
<evidence type="ECO:0000256" key="7">
    <source>
        <dbReference type="HAMAP-Rule" id="MF_01215"/>
    </source>
</evidence>
<dbReference type="Proteomes" id="UP000614811">
    <property type="component" value="Unassembled WGS sequence"/>
</dbReference>
<dbReference type="SUPFAM" id="SSF51366">
    <property type="entry name" value="Ribulose-phoshate binding barrel"/>
    <property type="match status" value="1"/>
</dbReference>
<dbReference type="HAMAP" id="MF_01215">
    <property type="entry name" value="OMPdecase_type2"/>
    <property type="match status" value="1"/>
</dbReference>
<dbReference type="GO" id="GO:0044205">
    <property type="term" value="P:'de novo' UMP biosynthetic process"/>
    <property type="evidence" value="ECO:0007669"/>
    <property type="project" value="UniProtKB-UniRule"/>
</dbReference>
<dbReference type="PANTHER" id="PTHR43375:SF1">
    <property type="entry name" value="OROTIDINE 5'-PHOSPHATE DECARBOXYLASE"/>
    <property type="match status" value="1"/>
</dbReference>
<dbReference type="PANTHER" id="PTHR43375">
    <property type="entry name" value="OROTIDINE 5'-PHOSPHATE DECARBOXYLASE"/>
    <property type="match status" value="1"/>
</dbReference>
<evidence type="ECO:0000256" key="1">
    <source>
        <dbReference type="ARBA" id="ARBA00004861"/>
    </source>
</evidence>
<organism evidence="9 10">
    <name type="scientific">Arenicella chitinivorans</name>
    <dbReference type="NCBI Taxonomy" id="1329800"/>
    <lineage>
        <taxon>Bacteria</taxon>
        <taxon>Pseudomonadati</taxon>
        <taxon>Pseudomonadota</taxon>
        <taxon>Gammaproteobacteria</taxon>
        <taxon>Arenicellales</taxon>
        <taxon>Arenicellaceae</taxon>
        <taxon>Arenicella</taxon>
    </lineage>
</organism>
<dbReference type="AlphaFoldDB" id="A0A918RYH4"/>
<keyword evidence="5 7" id="KW-0456">Lyase</keyword>
<keyword evidence="10" id="KW-1185">Reference proteome</keyword>
<comment type="pathway">
    <text evidence="1 7">Pyrimidine metabolism; UMP biosynthesis via de novo pathway; UMP from orotate: step 2/2.</text>
</comment>
<accession>A0A918RYH4</accession>
<dbReference type="CDD" id="cd04725">
    <property type="entry name" value="OMP_decarboxylase_like"/>
    <property type="match status" value="1"/>
</dbReference>
<dbReference type="NCBIfam" id="TIGR02127">
    <property type="entry name" value="pyrF_sub2"/>
    <property type="match status" value="1"/>
</dbReference>
<comment type="caution">
    <text evidence="9">The sequence shown here is derived from an EMBL/GenBank/DDBJ whole genome shotgun (WGS) entry which is preliminary data.</text>
</comment>
<evidence type="ECO:0000313" key="10">
    <source>
        <dbReference type="Proteomes" id="UP000614811"/>
    </source>
</evidence>
<dbReference type="Pfam" id="PF00215">
    <property type="entry name" value="OMPdecase"/>
    <property type="match status" value="1"/>
</dbReference>
<dbReference type="InterPro" id="IPR011060">
    <property type="entry name" value="RibuloseP-bd_barrel"/>
</dbReference>
<dbReference type="EMBL" id="BMXA01000004">
    <property type="protein sequence ID" value="GHA13668.1"/>
    <property type="molecule type" value="Genomic_DNA"/>
</dbReference>
<reference evidence="9" key="1">
    <citation type="journal article" date="2014" name="Int. J. Syst. Evol. Microbiol.">
        <title>Complete genome sequence of Corynebacterium casei LMG S-19264T (=DSM 44701T), isolated from a smear-ripened cheese.</title>
        <authorList>
            <consortium name="US DOE Joint Genome Institute (JGI-PGF)"/>
            <person name="Walter F."/>
            <person name="Albersmeier A."/>
            <person name="Kalinowski J."/>
            <person name="Ruckert C."/>
        </authorList>
    </citation>
    <scope>NUCLEOTIDE SEQUENCE</scope>
    <source>
        <strain evidence="9">KCTC 12711</strain>
    </source>
</reference>
<reference evidence="9" key="2">
    <citation type="submission" date="2020-09" db="EMBL/GenBank/DDBJ databases">
        <authorList>
            <person name="Sun Q."/>
            <person name="Kim S."/>
        </authorList>
    </citation>
    <scope>NUCLEOTIDE SEQUENCE</scope>
    <source>
        <strain evidence="9">KCTC 12711</strain>
    </source>
</reference>
<evidence type="ECO:0000256" key="4">
    <source>
        <dbReference type="ARBA" id="ARBA00022975"/>
    </source>
</evidence>
<comment type="similarity">
    <text evidence="2 7">Belongs to the OMP decarboxylase family. Type 2 subfamily.</text>
</comment>
<keyword evidence="4 7" id="KW-0665">Pyrimidine biosynthesis</keyword>
<comment type="catalytic activity">
    <reaction evidence="6 7">
        <text>orotidine 5'-phosphate + H(+) = UMP + CO2</text>
        <dbReference type="Rhea" id="RHEA:11596"/>
        <dbReference type="ChEBI" id="CHEBI:15378"/>
        <dbReference type="ChEBI" id="CHEBI:16526"/>
        <dbReference type="ChEBI" id="CHEBI:57538"/>
        <dbReference type="ChEBI" id="CHEBI:57865"/>
        <dbReference type="EC" id="4.1.1.23"/>
    </reaction>
</comment>
<dbReference type="Gene3D" id="3.20.20.70">
    <property type="entry name" value="Aldolase class I"/>
    <property type="match status" value="1"/>
</dbReference>
<sequence>MNFIQKLEAQWATSNSLLCVGLDPDLTRIPSHLQEHAEPIYQFCRAIVDATHDVVCAYKPQIAYFAGAAAEDQLQKLMEYIRLEYPHIPIILDSKRGDIGSTATMYAKEAFDRYQAHAVTINPYMGRDSAQPFLDRADRGVVLLCRTSNPGAADLQDLEVDGQPLYERLASMIAQDWNANGNCSLVVGATWPEQMRKLRKIAGDMPFLVPGVGAQGGDVEALVNAGQTANGTGLIVNSARGIIYAGSGFDFMQHARDAAIETRNLINQYRHQS</sequence>
<keyword evidence="3 7" id="KW-0210">Decarboxylase</keyword>